<evidence type="ECO:0000256" key="2">
    <source>
        <dbReference type="ARBA" id="ARBA00005695"/>
    </source>
</evidence>
<dbReference type="Pfam" id="PF00496">
    <property type="entry name" value="SBP_bac_5"/>
    <property type="match status" value="1"/>
</dbReference>
<organism evidence="5 6">
    <name type="scientific">Salinarimonas soli</name>
    <dbReference type="NCBI Taxonomy" id="1638099"/>
    <lineage>
        <taxon>Bacteria</taxon>
        <taxon>Pseudomonadati</taxon>
        <taxon>Pseudomonadota</taxon>
        <taxon>Alphaproteobacteria</taxon>
        <taxon>Hyphomicrobiales</taxon>
        <taxon>Salinarimonadaceae</taxon>
        <taxon>Salinarimonas</taxon>
    </lineage>
</organism>
<keyword evidence="6" id="KW-1185">Reference proteome</keyword>
<dbReference type="GO" id="GO:1904680">
    <property type="term" value="F:peptide transmembrane transporter activity"/>
    <property type="evidence" value="ECO:0007669"/>
    <property type="project" value="TreeGrafter"/>
</dbReference>
<dbReference type="InterPro" id="IPR000914">
    <property type="entry name" value="SBP_5_dom"/>
</dbReference>
<dbReference type="OrthoDB" id="9803988at2"/>
<evidence type="ECO:0000259" key="4">
    <source>
        <dbReference type="Pfam" id="PF00496"/>
    </source>
</evidence>
<feature type="chain" id="PRO_5022777165" evidence="3">
    <location>
        <begin position="24"/>
        <end position="640"/>
    </location>
</feature>
<comment type="subcellular location">
    <subcellularLocation>
        <location evidence="1">Periplasm</location>
    </subcellularLocation>
</comment>
<sequence length="640" mass="70932">MWRFALELALGLALGLAALPAAALDAVETPSLAARVARGELPPVAARLPAEPLVVDPEASGRTFGRPGGSLVTLAPRARDIRYVSTFSYARLVGYDEALHLGPDILARVDDEAGRVFTLHLRPGHRWSDGHPFTAEDFRYFWEDVATNRELTPGGVPDFLLVDGRPPRFEVIDERTIRYAWDAPNPRFLPALAAPRDPYIYRPAHYLKRYHAVYTDPDALLQKARRQKLASWAALHNRVDDMNEGSNLDMPTLNPWRIATPAPASRFVFERNPYYHRVDTRGQQLPYIDRIVVDVAAAGLFAAKANAGEADLLARGLSILDVPILKEGERARGYRTLLWRNARGSELALYPNLNVVDPVWRALNRDVRFRRALSLGIDRRTLNNALFFGLGVEGANTVLEGSALHTPDLRTTNATYDPAEARRLLDAAGLNRRDGSGTRLLSDGRPLEIVVETDGDAPLVVDGLTLIAEFWREIGIRLIVKPQDRTVLRNRIYAGHTVLSAGPGLDNATPTPVMVPVELAPMRQDTWSWPKWGQYAETRGGAGEAVDMPEAMALQESFGRWAASADEAGKAAAWRDMLENHARNVWTIGTVAGAPHPIVVRSGLENLPRRGDWAWEPTAMLGVYRLDELYWSRPADGRPS</sequence>
<dbReference type="RefSeq" id="WP_149816184.1">
    <property type="nucleotide sequence ID" value="NZ_VUOA01000014.1"/>
</dbReference>
<comment type="caution">
    <text evidence="5">The sequence shown here is derived from an EMBL/GenBank/DDBJ whole genome shotgun (WGS) entry which is preliminary data.</text>
</comment>
<keyword evidence="3" id="KW-0732">Signal</keyword>
<dbReference type="Proteomes" id="UP000323142">
    <property type="component" value="Unassembled WGS sequence"/>
</dbReference>
<evidence type="ECO:0000313" key="6">
    <source>
        <dbReference type="Proteomes" id="UP000323142"/>
    </source>
</evidence>
<comment type="similarity">
    <text evidence="2">Belongs to the bacterial solute-binding protein 5 family.</text>
</comment>
<dbReference type="Gene3D" id="3.40.190.10">
    <property type="entry name" value="Periplasmic binding protein-like II"/>
    <property type="match status" value="1"/>
</dbReference>
<gene>
    <name evidence="5" type="ORF">F0L46_06210</name>
</gene>
<dbReference type="GO" id="GO:0015833">
    <property type="term" value="P:peptide transport"/>
    <property type="evidence" value="ECO:0007669"/>
    <property type="project" value="TreeGrafter"/>
</dbReference>
<evidence type="ECO:0000256" key="3">
    <source>
        <dbReference type="SAM" id="SignalP"/>
    </source>
</evidence>
<dbReference type="PANTHER" id="PTHR30290:SF62">
    <property type="entry name" value="OLIGOPEPTIDE ABC TRANSPORTER, PERIPLASMIC OLIGOPEPTIDE-BINDING PROTEIN"/>
    <property type="match status" value="1"/>
</dbReference>
<dbReference type="InterPro" id="IPR039424">
    <property type="entry name" value="SBP_5"/>
</dbReference>
<reference evidence="5 6" key="2">
    <citation type="submission" date="2019-09" db="EMBL/GenBank/DDBJ databases">
        <authorList>
            <person name="Jin C."/>
        </authorList>
    </citation>
    <scope>NUCLEOTIDE SEQUENCE [LARGE SCALE GENOMIC DNA]</scope>
    <source>
        <strain evidence="5 6">BN140002</strain>
    </source>
</reference>
<dbReference type="EMBL" id="VUOA01000014">
    <property type="protein sequence ID" value="KAA2238236.1"/>
    <property type="molecule type" value="Genomic_DNA"/>
</dbReference>
<name>A0A5B2VI55_9HYPH</name>
<reference evidence="5 6" key="1">
    <citation type="submission" date="2019-09" db="EMBL/GenBank/DDBJ databases">
        <title>Salinarimonas rosea gen. nov., sp. nov., a new member of the a-2 subgroup of the Proteobacteria.</title>
        <authorList>
            <person name="Liu J."/>
        </authorList>
    </citation>
    <scope>NUCLEOTIDE SEQUENCE [LARGE SCALE GENOMIC DNA]</scope>
    <source>
        <strain evidence="5 6">BN140002</strain>
    </source>
</reference>
<dbReference type="SUPFAM" id="SSF53850">
    <property type="entry name" value="Periplasmic binding protein-like II"/>
    <property type="match status" value="1"/>
</dbReference>
<feature type="signal peptide" evidence="3">
    <location>
        <begin position="1"/>
        <end position="23"/>
    </location>
</feature>
<dbReference type="AlphaFoldDB" id="A0A5B2VI55"/>
<dbReference type="Gene3D" id="3.10.105.10">
    <property type="entry name" value="Dipeptide-binding Protein, Domain 3"/>
    <property type="match status" value="1"/>
</dbReference>
<proteinExistence type="inferred from homology"/>
<protein>
    <submittedName>
        <fullName evidence="5">ABC transporter substrate-binding protein</fullName>
    </submittedName>
</protein>
<dbReference type="PANTHER" id="PTHR30290">
    <property type="entry name" value="PERIPLASMIC BINDING COMPONENT OF ABC TRANSPORTER"/>
    <property type="match status" value="1"/>
</dbReference>
<feature type="domain" description="Solute-binding protein family 5" evidence="4">
    <location>
        <begin position="111"/>
        <end position="497"/>
    </location>
</feature>
<dbReference type="CDD" id="cd08500">
    <property type="entry name" value="PBP2_NikA_DppA_OppA_like_4"/>
    <property type="match status" value="1"/>
</dbReference>
<evidence type="ECO:0000256" key="1">
    <source>
        <dbReference type="ARBA" id="ARBA00004418"/>
    </source>
</evidence>
<accession>A0A5B2VI55</accession>
<evidence type="ECO:0000313" key="5">
    <source>
        <dbReference type="EMBL" id="KAA2238236.1"/>
    </source>
</evidence>